<proteinExistence type="predicted"/>
<evidence type="ECO:0000313" key="2">
    <source>
        <dbReference type="Proteomes" id="UP000236520"/>
    </source>
</evidence>
<protein>
    <submittedName>
        <fullName evidence="1">Uncharacterized protein</fullName>
    </submittedName>
</protein>
<dbReference type="RefSeq" id="WP_102934460.1">
    <property type="nucleotide sequence ID" value="NZ_LJIW01000001.1"/>
</dbReference>
<evidence type="ECO:0000313" key="1">
    <source>
        <dbReference type="EMBL" id="PNG97014.1"/>
    </source>
</evidence>
<reference evidence="1 2" key="1">
    <citation type="submission" date="2015-09" db="EMBL/GenBank/DDBJ databases">
        <title>Genome sequence, genome mining and natural product profiling of a biocontrol bacterium Streptomyces malaysiensis F913.</title>
        <authorList>
            <person name="Xu Y."/>
            <person name="Wei J."/>
            <person name="Xie J."/>
            <person name="Li T."/>
            <person name="Zhou Z."/>
        </authorList>
    </citation>
    <scope>NUCLEOTIDE SEQUENCE [LARGE SCALE GENOMIC DNA]</scope>
    <source>
        <strain evidence="1 2">F913</strain>
    </source>
</reference>
<dbReference type="EMBL" id="LJIW01000001">
    <property type="protein sequence ID" value="PNG97014.1"/>
    <property type="molecule type" value="Genomic_DNA"/>
</dbReference>
<accession>A0A2J7Z9T5</accession>
<gene>
    <name evidence="1" type="ORF">SMF913_13039</name>
</gene>
<organism evidence="1 2">
    <name type="scientific">Streptomyces malaysiensis</name>
    <dbReference type="NCBI Taxonomy" id="92644"/>
    <lineage>
        <taxon>Bacteria</taxon>
        <taxon>Bacillati</taxon>
        <taxon>Actinomycetota</taxon>
        <taxon>Actinomycetes</taxon>
        <taxon>Kitasatosporales</taxon>
        <taxon>Streptomycetaceae</taxon>
        <taxon>Streptomyces</taxon>
        <taxon>Streptomyces violaceusniger group</taxon>
    </lineage>
</organism>
<dbReference type="AlphaFoldDB" id="A0A2J7Z9T5"/>
<name>A0A2J7Z9T5_STRMQ</name>
<sequence length="112" mass="12386">MSNLVQTIKRVRAYVDAMGPDHIDLTDAQQLTTQLTATNTLLTELDTVFSKSAKDGTARTREQNKTIKDVRAHVAETRLADIKPTQVGRLVGHLMTAEVLLIKVAKTFKGVR</sequence>
<comment type="caution">
    <text evidence="1">The sequence shown here is derived from an EMBL/GenBank/DDBJ whole genome shotgun (WGS) entry which is preliminary data.</text>
</comment>
<dbReference type="Proteomes" id="UP000236520">
    <property type="component" value="Unassembled WGS sequence"/>
</dbReference>
<keyword evidence="2" id="KW-1185">Reference proteome</keyword>